<evidence type="ECO:0000313" key="2">
    <source>
        <dbReference type="Proteomes" id="UP000191931"/>
    </source>
</evidence>
<evidence type="ECO:0000313" key="1">
    <source>
        <dbReference type="EMBL" id="SLM27433.1"/>
    </source>
</evidence>
<gene>
    <name evidence="1" type="ORF">MTBBW1_10092</name>
</gene>
<name>A0A1W1H4M4_9BACT</name>
<accession>A0A1W1H4M4</accession>
<organism evidence="1 2">
    <name type="scientific">Desulfamplus magnetovallimortis</name>
    <dbReference type="NCBI Taxonomy" id="1246637"/>
    <lineage>
        <taxon>Bacteria</taxon>
        <taxon>Pseudomonadati</taxon>
        <taxon>Thermodesulfobacteriota</taxon>
        <taxon>Desulfobacteria</taxon>
        <taxon>Desulfobacterales</taxon>
        <taxon>Desulfobacteraceae</taxon>
        <taxon>Desulfamplus</taxon>
    </lineage>
</organism>
<keyword evidence="2" id="KW-1185">Reference proteome</keyword>
<dbReference type="AlphaFoldDB" id="A0A1W1H4M4"/>
<proteinExistence type="predicted"/>
<dbReference type="Proteomes" id="UP000191931">
    <property type="component" value="Unassembled WGS sequence"/>
</dbReference>
<reference evidence="1 2" key="1">
    <citation type="submission" date="2017-03" db="EMBL/GenBank/DDBJ databases">
        <authorList>
            <person name="Afonso C.L."/>
            <person name="Miller P.J."/>
            <person name="Scott M.A."/>
            <person name="Spackman E."/>
            <person name="Goraichik I."/>
            <person name="Dimitrov K.M."/>
            <person name="Suarez D.L."/>
            <person name="Swayne D.E."/>
        </authorList>
    </citation>
    <scope>NUCLEOTIDE SEQUENCE [LARGE SCALE GENOMIC DNA]</scope>
    <source>
        <strain evidence="1">PRJEB14757</strain>
    </source>
</reference>
<protein>
    <submittedName>
        <fullName evidence="1">Uncharacterized protein</fullName>
    </submittedName>
</protein>
<dbReference type="EMBL" id="FWEV01000001">
    <property type="protein sequence ID" value="SLM27433.1"/>
    <property type="molecule type" value="Genomic_DNA"/>
</dbReference>
<sequence>MITLLNGHGGRSATLEHKNNVSIYTINGHDCVSINPKYKNDSHFHGKRS</sequence>
<dbReference type="STRING" id="1246637.MTBBW1_10092"/>